<organism evidence="1 2">
    <name type="scientific">Aspergillus novoparasiticus</name>
    <dbReference type="NCBI Taxonomy" id="986946"/>
    <lineage>
        <taxon>Eukaryota</taxon>
        <taxon>Fungi</taxon>
        <taxon>Dikarya</taxon>
        <taxon>Ascomycota</taxon>
        <taxon>Pezizomycotina</taxon>
        <taxon>Eurotiomycetes</taxon>
        <taxon>Eurotiomycetidae</taxon>
        <taxon>Eurotiales</taxon>
        <taxon>Aspergillaceae</taxon>
        <taxon>Aspergillus</taxon>
        <taxon>Aspergillus subgen. Circumdati</taxon>
    </lineage>
</organism>
<reference evidence="1 2" key="1">
    <citation type="submission" date="2019-04" db="EMBL/GenBank/DDBJ databases">
        <title>Fungal friends and foes A comparative genomics study of 23 Aspergillus species from section Flavi.</title>
        <authorList>
            <consortium name="DOE Joint Genome Institute"/>
            <person name="Kjaerbolling I."/>
            <person name="Vesth T.C."/>
            <person name="Frisvad J.C."/>
            <person name="Nybo J.L."/>
            <person name="Theobald S."/>
            <person name="Kildgaard S."/>
            <person name="Petersen T.I."/>
            <person name="Kuo A."/>
            <person name="Sato A."/>
            <person name="Lyhne E.K."/>
            <person name="Kogle M.E."/>
            <person name="Wiebenga A."/>
            <person name="Kun R.S."/>
            <person name="Lubbers R.J."/>
            <person name="Makela M.R."/>
            <person name="Barry K."/>
            <person name="Chovatia M."/>
            <person name="Clum A."/>
            <person name="Daum C."/>
            <person name="Haridas S."/>
            <person name="He G."/>
            <person name="LaButti K."/>
            <person name="Lipzen A."/>
            <person name="Mondo S."/>
            <person name="Pangilinan J."/>
            <person name="Riley R."/>
            <person name="Salamov A."/>
            <person name="Simmons B.A."/>
            <person name="Magnuson J.K."/>
            <person name="Henrissat B."/>
            <person name="Mortensen U.H."/>
            <person name="Larsen T.O."/>
            <person name="De vries R.P."/>
            <person name="Grigoriev I.V."/>
            <person name="Machida M."/>
            <person name="Baker S.E."/>
            <person name="Andersen M.R."/>
        </authorList>
    </citation>
    <scope>NUCLEOTIDE SEQUENCE [LARGE SCALE GENOMIC DNA]</scope>
    <source>
        <strain evidence="1 2">CBS 126849</strain>
    </source>
</reference>
<evidence type="ECO:0000313" key="2">
    <source>
        <dbReference type="Proteomes" id="UP000326799"/>
    </source>
</evidence>
<proteinExistence type="predicted"/>
<sequence length="127" mass="13982">MHTSGIAVFEAQKQRFTEWMYLGGLGRPWKDGKHSAFFSRGLKRTSPNNGQKDPHNDYKVQESVGGPHTIGDRLCKDHPLFDKTPERARAIAIISYQTLNSSDGPAAIVIGAWAATIRHHLGSSNGL</sequence>
<dbReference type="AlphaFoldDB" id="A0A5N6EV95"/>
<keyword evidence="2" id="KW-1185">Reference proteome</keyword>
<evidence type="ECO:0000313" key="1">
    <source>
        <dbReference type="EMBL" id="KAB8220753.1"/>
    </source>
</evidence>
<protein>
    <submittedName>
        <fullName evidence="1">Uncharacterized protein</fullName>
    </submittedName>
</protein>
<gene>
    <name evidence="1" type="ORF">BDV33DRAFT_171691</name>
</gene>
<dbReference type="EMBL" id="ML733426">
    <property type="protein sequence ID" value="KAB8220753.1"/>
    <property type="molecule type" value="Genomic_DNA"/>
</dbReference>
<dbReference type="Proteomes" id="UP000326799">
    <property type="component" value="Unassembled WGS sequence"/>
</dbReference>
<accession>A0A5N6EV95</accession>
<name>A0A5N6EV95_9EURO</name>